<protein>
    <submittedName>
        <fullName evidence="1">Uncharacterized protein</fullName>
    </submittedName>
</protein>
<evidence type="ECO:0000313" key="1">
    <source>
        <dbReference type="EMBL" id="CAB4286368.1"/>
    </source>
</evidence>
<accession>A0A6J5VK74</accession>
<proteinExistence type="predicted"/>
<gene>
    <name evidence="1" type="ORF">CURHAP_LOCUS43538</name>
</gene>
<organism evidence="1 2">
    <name type="scientific">Prunus armeniaca</name>
    <name type="common">Apricot</name>
    <name type="synonym">Armeniaca vulgaris</name>
    <dbReference type="NCBI Taxonomy" id="36596"/>
    <lineage>
        <taxon>Eukaryota</taxon>
        <taxon>Viridiplantae</taxon>
        <taxon>Streptophyta</taxon>
        <taxon>Embryophyta</taxon>
        <taxon>Tracheophyta</taxon>
        <taxon>Spermatophyta</taxon>
        <taxon>Magnoliopsida</taxon>
        <taxon>eudicotyledons</taxon>
        <taxon>Gunneridae</taxon>
        <taxon>Pentapetalae</taxon>
        <taxon>rosids</taxon>
        <taxon>fabids</taxon>
        <taxon>Rosales</taxon>
        <taxon>Rosaceae</taxon>
        <taxon>Amygdaloideae</taxon>
        <taxon>Amygdaleae</taxon>
        <taxon>Prunus</taxon>
    </lineage>
</organism>
<dbReference type="AlphaFoldDB" id="A0A6J5VK74"/>
<dbReference type="EMBL" id="CAEKDK010000007">
    <property type="protein sequence ID" value="CAB4286368.1"/>
    <property type="molecule type" value="Genomic_DNA"/>
</dbReference>
<reference evidence="1 2" key="1">
    <citation type="submission" date="2020-05" db="EMBL/GenBank/DDBJ databases">
        <authorList>
            <person name="Campoy J."/>
            <person name="Schneeberger K."/>
            <person name="Spophaly S."/>
        </authorList>
    </citation>
    <scope>NUCLEOTIDE SEQUENCE [LARGE SCALE GENOMIC DNA]</scope>
    <source>
        <strain evidence="1">PruArmRojPasFocal</strain>
    </source>
</reference>
<name>A0A6J5VK74_PRUAR</name>
<dbReference type="Proteomes" id="UP000507222">
    <property type="component" value="Unassembled WGS sequence"/>
</dbReference>
<sequence>MDPSQKLIATIEAQKLFVSEIGLITHNKAPLNVLGMKKLSFETKKDMALGLQWELKNLSFNVSICIENYN</sequence>
<evidence type="ECO:0000313" key="2">
    <source>
        <dbReference type="Proteomes" id="UP000507222"/>
    </source>
</evidence>